<name>A0A318R1E8_9PROT</name>
<dbReference type="PANTHER" id="PTHR30151:SF20">
    <property type="entry name" value="ABC TRANSPORTER PERMEASE PROTEIN HI_0355-RELATED"/>
    <property type="match status" value="1"/>
</dbReference>
<dbReference type="InterPro" id="IPR000515">
    <property type="entry name" value="MetI-like"/>
</dbReference>
<evidence type="ECO:0000313" key="9">
    <source>
        <dbReference type="EMBL" id="PYD81629.1"/>
    </source>
</evidence>
<keyword evidence="6 7" id="KW-0472">Membrane</keyword>
<keyword evidence="4 7" id="KW-0812">Transmembrane</keyword>
<comment type="similarity">
    <text evidence="7">Belongs to the binding-protein-dependent transport system permease family.</text>
</comment>
<evidence type="ECO:0000256" key="7">
    <source>
        <dbReference type="RuleBase" id="RU363032"/>
    </source>
</evidence>
<organism evidence="9 10">
    <name type="scientific">Komagataeibacter oboediens</name>
    <dbReference type="NCBI Taxonomy" id="65958"/>
    <lineage>
        <taxon>Bacteria</taxon>
        <taxon>Pseudomonadati</taxon>
        <taxon>Pseudomonadota</taxon>
        <taxon>Alphaproteobacteria</taxon>
        <taxon>Acetobacterales</taxon>
        <taxon>Acetobacteraceae</taxon>
        <taxon>Komagataeibacter</taxon>
    </lineage>
</organism>
<dbReference type="InterPro" id="IPR035906">
    <property type="entry name" value="MetI-like_sf"/>
</dbReference>
<dbReference type="AlphaFoldDB" id="A0A318R1E8"/>
<feature type="transmembrane region" description="Helical" evidence="7">
    <location>
        <begin position="20"/>
        <end position="38"/>
    </location>
</feature>
<evidence type="ECO:0000313" key="10">
    <source>
        <dbReference type="Proteomes" id="UP000247417"/>
    </source>
</evidence>
<gene>
    <name evidence="9" type="ORF">CFR80_10865</name>
</gene>
<dbReference type="STRING" id="940286.GCA_000227565_00565"/>
<accession>A0A318R1E8</accession>
<comment type="subcellular location">
    <subcellularLocation>
        <location evidence="1 7">Cell membrane</location>
        <topology evidence="1 7">Multi-pass membrane protein</topology>
    </subcellularLocation>
</comment>
<dbReference type="PROSITE" id="PS50928">
    <property type="entry name" value="ABC_TM1"/>
    <property type="match status" value="1"/>
</dbReference>
<dbReference type="EMBL" id="NKTX01000025">
    <property type="protein sequence ID" value="PYD81629.1"/>
    <property type="molecule type" value="Genomic_DNA"/>
</dbReference>
<feature type="domain" description="ABC transmembrane type-1" evidence="8">
    <location>
        <begin position="1"/>
        <end position="136"/>
    </location>
</feature>
<evidence type="ECO:0000256" key="3">
    <source>
        <dbReference type="ARBA" id="ARBA00022475"/>
    </source>
</evidence>
<keyword evidence="2 7" id="KW-0813">Transport</keyword>
<keyword evidence="5 7" id="KW-1133">Transmembrane helix</keyword>
<dbReference type="RefSeq" id="WP_110507350.1">
    <property type="nucleotide sequence ID" value="NZ_NKTX01000025.1"/>
</dbReference>
<evidence type="ECO:0000259" key="8">
    <source>
        <dbReference type="PROSITE" id="PS50928"/>
    </source>
</evidence>
<feature type="transmembrane region" description="Helical" evidence="7">
    <location>
        <begin position="72"/>
        <end position="96"/>
    </location>
</feature>
<comment type="caution">
    <text evidence="9">The sequence shown here is derived from an EMBL/GenBank/DDBJ whole genome shotgun (WGS) entry which is preliminary data.</text>
</comment>
<evidence type="ECO:0000256" key="6">
    <source>
        <dbReference type="ARBA" id="ARBA00023136"/>
    </source>
</evidence>
<dbReference type="OrthoDB" id="9799271at2"/>
<evidence type="ECO:0000256" key="4">
    <source>
        <dbReference type="ARBA" id="ARBA00022692"/>
    </source>
</evidence>
<reference evidence="9 10" key="1">
    <citation type="submission" date="2017-07" db="EMBL/GenBank/DDBJ databases">
        <title>A draft genome sequence of Komagataeibacter oboediens LMG 18849.</title>
        <authorList>
            <person name="Skraban J."/>
            <person name="Cleenwerck I."/>
            <person name="Vandamme P."/>
            <person name="Trcek J."/>
        </authorList>
    </citation>
    <scope>NUCLEOTIDE SEQUENCE [LARGE SCALE GENOMIC DNA]</scope>
    <source>
        <strain evidence="9 10">LMG 18849</strain>
    </source>
</reference>
<keyword evidence="3" id="KW-1003">Cell membrane</keyword>
<dbReference type="Gene3D" id="1.10.3720.10">
    <property type="entry name" value="MetI-like"/>
    <property type="match status" value="1"/>
</dbReference>
<feature type="transmembrane region" description="Helical" evidence="7">
    <location>
        <begin position="116"/>
        <end position="139"/>
    </location>
</feature>
<dbReference type="Proteomes" id="UP000247417">
    <property type="component" value="Unassembled WGS sequence"/>
</dbReference>
<proteinExistence type="inferred from homology"/>
<evidence type="ECO:0000256" key="5">
    <source>
        <dbReference type="ARBA" id="ARBA00022989"/>
    </source>
</evidence>
<evidence type="ECO:0000256" key="2">
    <source>
        <dbReference type="ARBA" id="ARBA00022448"/>
    </source>
</evidence>
<dbReference type="Pfam" id="PF00528">
    <property type="entry name" value="BPD_transp_1"/>
    <property type="match status" value="1"/>
</dbReference>
<dbReference type="SUPFAM" id="SSF161098">
    <property type="entry name" value="MetI-like"/>
    <property type="match status" value="1"/>
</dbReference>
<dbReference type="PANTHER" id="PTHR30151">
    <property type="entry name" value="ALKANE SULFONATE ABC TRANSPORTER-RELATED, MEMBRANE SUBUNIT"/>
    <property type="match status" value="1"/>
</dbReference>
<sequence length="149" mass="16229">MPLIVFTPIIVTVLGRDVMGTLGIASLVSFFPVFVVMLEGMNRTPRPASDVLDLYGASRFAHLRYLVMPATIPYFCTAARLVAPSAILGVMTAEWLSTGYGLGGALDEARGELDFGMSWSIAFITVLVSLPLVALTSWVERSILRRYGR</sequence>
<dbReference type="GO" id="GO:0055085">
    <property type="term" value="P:transmembrane transport"/>
    <property type="evidence" value="ECO:0007669"/>
    <property type="project" value="InterPro"/>
</dbReference>
<evidence type="ECO:0000256" key="1">
    <source>
        <dbReference type="ARBA" id="ARBA00004651"/>
    </source>
</evidence>
<dbReference type="GO" id="GO:0005886">
    <property type="term" value="C:plasma membrane"/>
    <property type="evidence" value="ECO:0007669"/>
    <property type="project" value="UniProtKB-SubCell"/>
</dbReference>
<protein>
    <recommendedName>
        <fullName evidence="8">ABC transmembrane type-1 domain-containing protein</fullName>
    </recommendedName>
</protein>